<keyword evidence="6" id="KW-1185">Reference proteome</keyword>
<dbReference type="Pfam" id="PF00172">
    <property type="entry name" value="Zn_clus"/>
    <property type="match status" value="1"/>
</dbReference>
<protein>
    <recommendedName>
        <fullName evidence="2">Zn(2)-C6 fungal-type domain-containing protein</fullName>
    </recommendedName>
</protein>
<dbReference type="Proteomes" id="UP000836402">
    <property type="component" value="Unassembled WGS sequence"/>
</dbReference>
<dbReference type="EMBL" id="LWDD02000006">
    <property type="protein sequence ID" value="KAE8265638.1"/>
    <property type="molecule type" value="Genomic_DNA"/>
</dbReference>
<dbReference type="CDD" id="cd00067">
    <property type="entry name" value="GAL4"/>
    <property type="match status" value="1"/>
</dbReference>
<feature type="region of interest" description="Disordered" evidence="1">
    <location>
        <begin position="295"/>
        <end position="314"/>
    </location>
</feature>
<dbReference type="EMBL" id="CAJHJG010000546">
    <property type="protein sequence ID" value="CAD6903611.1"/>
    <property type="molecule type" value="Genomic_DNA"/>
</dbReference>
<dbReference type="InterPro" id="IPR036864">
    <property type="entry name" value="Zn2-C6_fun-type_DNA-bd_sf"/>
</dbReference>
<feature type="region of interest" description="Disordered" evidence="1">
    <location>
        <begin position="174"/>
        <end position="218"/>
    </location>
</feature>
<dbReference type="PANTHER" id="PTHR47783">
    <property type="entry name" value="ZN(II)2CYS6 TRANSCRIPTION FACTOR (EUROFUNG)-RELATED"/>
    <property type="match status" value="1"/>
</dbReference>
<dbReference type="InterPro" id="IPR001138">
    <property type="entry name" value="Zn2Cys6_DnaBD"/>
</dbReference>
<dbReference type="SMART" id="SM00066">
    <property type="entry name" value="GAL4"/>
    <property type="match status" value="1"/>
</dbReference>
<name>A0A177VE47_9BASI</name>
<dbReference type="Proteomes" id="UP000077671">
    <property type="component" value="Unassembled WGS sequence"/>
</dbReference>
<evidence type="ECO:0000313" key="3">
    <source>
        <dbReference type="EMBL" id="CAD6903611.1"/>
    </source>
</evidence>
<proteinExistence type="predicted"/>
<dbReference type="Gene3D" id="4.10.240.10">
    <property type="entry name" value="Zn(2)-C6 fungal-type DNA-binding domain"/>
    <property type="match status" value="1"/>
</dbReference>
<feature type="region of interest" description="Disordered" evidence="1">
    <location>
        <begin position="764"/>
        <end position="784"/>
    </location>
</feature>
<feature type="domain" description="Zn(2)-C6 fungal-type" evidence="2">
    <location>
        <begin position="221"/>
        <end position="253"/>
    </location>
</feature>
<feature type="region of interest" description="Disordered" evidence="1">
    <location>
        <begin position="694"/>
        <end position="738"/>
    </location>
</feature>
<feature type="compositionally biased region" description="Low complexity" evidence="1">
    <location>
        <begin position="189"/>
        <end position="210"/>
    </location>
</feature>
<reference evidence="4" key="2">
    <citation type="journal article" date="2019" name="IMA Fungus">
        <title>Genome sequencing and comparison of five Tilletia species to identify candidate genes for the detection of regulated species infecting wheat.</title>
        <authorList>
            <person name="Nguyen H.D.T."/>
            <person name="Sultana T."/>
            <person name="Kesanakurti P."/>
            <person name="Hambleton S."/>
        </authorList>
    </citation>
    <scope>NUCLEOTIDE SEQUENCE</scope>
    <source>
        <strain evidence="4">DAOMC 238032</strain>
    </source>
</reference>
<dbReference type="AlphaFoldDB" id="A0A177VE47"/>
<dbReference type="GO" id="GO:0000981">
    <property type="term" value="F:DNA-binding transcription factor activity, RNA polymerase II-specific"/>
    <property type="evidence" value="ECO:0007669"/>
    <property type="project" value="InterPro"/>
</dbReference>
<reference evidence="4" key="1">
    <citation type="submission" date="2016-04" db="EMBL/GenBank/DDBJ databases">
        <authorList>
            <person name="Nguyen H.D."/>
            <person name="Kesanakurti P."/>
            <person name="Cullis J."/>
            <person name="Levesque C.A."/>
            <person name="Hambleton S."/>
        </authorList>
    </citation>
    <scope>NUCLEOTIDE SEQUENCE</scope>
    <source>
        <strain evidence="4">DAOMC 238032</strain>
    </source>
</reference>
<evidence type="ECO:0000259" key="2">
    <source>
        <dbReference type="PROSITE" id="PS50048"/>
    </source>
</evidence>
<feature type="region of interest" description="Disordered" evidence="1">
    <location>
        <begin position="88"/>
        <end position="145"/>
    </location>
</feature>
<evidence type="ECO:0000313" key="5">
    <source>
        <dbReference type="Proteomes" id="UP000077671"/>
    </source>
</evidence>
<accession>A0A177VE47</accession>
<evidence type="ECO:0000313" key="4">
    <source>
        <dbReference type="EMBL" id="KAE8265638.1"/>
    </source>
</evidence>
<feature type="compositionally biased region" description="Polar residues" evidence="1">
    <location>
        <begin position="101"/>
        <end position="113"/>
    </location>
</feature>
<dbReference type="PANTHER" id="PTHR47783:SF1">
    <property type="entry name" value="ZN(II)2CYS6 TRANSCRIPTION FACTOR (EUROFUNG)"/>
    <property type="match status" value="1"/>
</dbReference>
<organism evidence="4 5">
    <name type="scientific">Tilletia caries</name>
    <name type="common">wheat bunt fungus</name>
    <dbReference type="NCBI Taxonomy" id="13290"/>
    <lineage>
        <taxon>Eukaryota</taxon>
        <taxon>Fungi</taxon>
        <taxon>Dikarya</taxon>
        <taxon>Basidiomycota</taxon>
        <taxon>Ustilaginomycotina</taxon>
        <taxon>Exobasidiomycetes</taxon>
        <taxon>Tilletiales</taxon>
        <taxon>Tilletiaceae</taxon>
        <taxon>Tilletia</taxon>
    </lineage>
</organism>
<evidence type="ECO:0000313" key="6">
    <source>
        <dbReference type="Proteomes" id="UP000836402"/>
    </source>
</evidence>
<gene>
    <name evidence="4" type="ORF">A4X03_0g131</name>
    <name evidence="3" type="ORF">JKIAZH3_G4945</name>
</gene>
<comment type="caution">
    <text evidence="4">The sequence shown here is derived from an EMBL/GenBank/DDBJ whole genome shotgun (WGS) entry which is preliminary data.</text>
</comment>
<feature type="compositionally biased region" description="Low complexity" evidence="1">
    <location>
        <begin position="114"/>
        <end position="124"/>
    </location>
</feature>
<sequence>MVKQDANVPSAFFPHDVDSHHSDPFGLHAFYNIPIGPNFHSRRGGDEHQHQTQHQQQLALLHQQQRPYIHQEPQDDIFALKGEPLPQHLQAPPLFKPDYGLSSTSSLRNRQGLQQHQHQQQSQSGEATVCAQDKDAASASSTSAPGATAATATVLLPPPTTNHEQQTLYSDKAEAGNSQDTNDDAQPDTASVSATAAPKTTSARAKASSSLPKKRTRPVSACEGCRAKKVKCNLRPDLPVCENCSSAGKPCLFRIDDLSPAFRAQRFGSYNLVSGDDDGSPRKFSISSVGGSIDGSRSIADDVPGETTSQRRMRRKRAREAILAAGQRPPKAKAVFKSWANPNKLAAPCMPFRLQPGTSTQNQTHTTTSPMMIMDSTVGMSANGSIGTAAPASTSTMALPLSFFDPSEAFSHPFAFGAPTPLINASGVFHAGTSMPMASPPDTALSSMVGSWDSTTAQFSSSFGSMSQHHVGVGGTGITHSLIPFPAHHATVRSSMDGSTLVGPQALVGSPQGSFTSSGYLDSIQSLSSSVDHPHTPGLTDGSGELLGMSPFSTAGGAGLSPTMTTAGVHGRVGNRPETHFRRHTTGPIDMASLTLPGAFGVDNSMGGHMMGGLDPSMNASGLVVAQQPFSFGVQGGGVEMQADDGGDGLSQHPFHAASLFDFQQQQQQQQQHQRASTANAFLGLLQGGTESMASCSIPTPTPFDHGMTHHAPPHHPPPPPPHRRPQTSSSFLSDWDALTGFPPREIMAESSVPVDLGMGLGAGAGEQHQAGGTSGGDDFLGGFDMTLA</sequence>
<dbReference type="PROSITE" id="PS50048">
    <property type="entry name" value="ZN2_CY6_FUNGAL_2"/>
    <property type="match status" value="1"/>
</dbReference>
<dbReference type="GO" id="GO:0008270">
    <property type="term" value="F:zinc ion binding"/>
    <property type="evidence" value="ECO:0007669"/>
    <property type="project" value="InterPro"/>
</dbReference>
<dbReference type="PROSITE" id="PS00463">
    <property type="entry name" value="ZN2_CY6_FUNGAL_1"/>
    <property type="match status" value="1"/>
</dbReference>
<dbReference type="SUPFAM" id="SSF57701">
    <property type="entry name" value="Zn2/Cys6 DNA-binding domain"/>
    <property type="match status" value="1"/>
</dbReference>
<reference evidence="3" key="3">
    <citation type="submission" date="2020-10" db="EMBL/GenBank/DDBJ databases">
        <authorList>
            <person name="Sedaghatjoo S."/>
        </authorList>
    </citation>
    <scope>NUCLEOTIDE SEQUENCE</scope>
    <source>
        <strain evidence="3">AZH3</strain>
    </source>
</reference>
<evidence type="ECO:0000256" key="1">
    <source>
        <dbReference type="SAM" id="MobiDB-lite"/>
    </source>
</evidence>
<feature type="region of interest" description="Disordered" evidence="1">
    <location>
        <begin position="38"/>
        <end position="59"/>
    </location>
</feature>